<dbReference type="AlphaFoldDB" id="A0A9E2KLV2"/>
<proteinExistence type="predicted"/>
<evidence type="ECO:0000313" key="4">
    <source>
        <dbReference type="EMBL" id="MBU3820113.1"/>
    </source>
</evidence>
<dbReference type="Gene3D" id="3.40.50.300">
    <property type="entry name" value="P-loop containing nucleotide triphosphate hydrolases"/>
    <property type="match status" value="1"/>
</dbReference>
<dbReference type="PROSITE" id="PS50893">
    <property type="entry name" value="ABC_TRANSPORTER_2"/>
    <property type="match status" value="1"/>
</dbReference>
<dbReference type="InterPro" id="IPR027417">
    <property type="entry name" value="P-loop_NTPase"/>
</dbReference>
<dbReference type="Pfam" id="PF00005">
    <property type="entry name" value="ABC_tran"/>
    <property type="match status" value="1"/>
</dbReference>
<evidence type="ECO:0000256" key="2">
    <source>
        <dbReference type="ARBA" id="ARBA00022840"/>
    </source>
</evidence>
<dbReference type="PANTHER" id="PTHR24220">
    <property type="entry name" value="IMPORT ATP-BINDING PROTEIN"/>
    <property type="match status" value="1"/>
</dbReference>
<dbReference type="InterPro" id="IPR003439">
    <property type="entry name" value="ABC_transporter-like_ATP-bd"/>
</dbReference>
<reference evidence="4" key="2">
    <citation type="submission" date="2021-04" db="EMBL/GenBank/DDBJ databases">
        <authorList>
            <person name="Gilroy R."/>
        </authorList>
    </citation>
    <scope>NUCLEOTIDE SEQUENCE</scope>
    <source>
        <strain evidence="4">742</strain>
    </source>
</reference>
<dbReference type="InterPro" id="IPR015854">
    <property type="entry name" value="ABC_transpr_LolD-like"/>
</dbReference>
<evidence type="ECO:0000313" key="5">
    <source>
        <dbReference type="Proteomes" id="UP000824178"/>
    </source>
</evidence>
<comment type="caution">
    <text evidence="4">The sequence shown here is derived from an EMBL/GenBank/DDBJ whole genome shotgun (WGS) entry which is preliminary data.</text>
</comment>
<accession>A0A9E2KLV2</accession>
<feature type="domain" description="ABC transporter" evidence="3">
    <location>
        <begin position="4"/>
        <end position="234"/>
    </location>
</feature>
<dbReference type="GO" id="GO:0005886">
    <property type="term" value="C:plasma membrane"/>
    <property type="evidence" value="ECO:0007669"/>
    <property type="project" value="TreeGrafter"/>
</dbReference>
<protein>
    <submittedName>
        <fullName evidence="4">ATP-binding cassette domain-containing protein</fullName>
    </submittedName>
</protein>
<evidence type="ECO:0000259" key="3">
    <source>
        <dbReference type="PROSITE" id="PS50893"/>
    </source>
</evidence>
<dbReference type="SUPFAM" id="SSF52540">
    <property type="entry name" value="P-loop containing nucleoside triphosphate hydrolases"/>
    <property type="match status" value="1"/>
</dbReference>
<sequence>MPQFLLSNVGKDYTTPERRTLHAIQEVNLTVERGEFIFLTGSSGAGKSTLLQIMSCALRPTCGSMYYDGLNVTAMFSRRRERLRQSFGYVAQSCALVRKRTVGENLRSALLPGRGRDADSAARILKALSLVGLSDVTGRFPAELNLGECRRVELAQAILNNPPVLLLDELTANLDEDTAWDMFLFLDELNRMGTTVIMASSAKRFINLMRRRVITLVDGRILGDVQRGRFGDLM</sequence>
<dbReference type="GO" id="GO:0016887">
    <property type="term" value="F:ATP hydrolysis activity"/>
    <property type="evidence" value="ECO:0007669"/>
    <property type="project" value="InterPro"/>
</dbReference>
<dbReference type="GO" id="GO:0022857">
    <property type="term" value="F:transmembrane transporter activity"/>
    <property type="evidence" value="ECO:0007669"/>
    <property type="project" value="TreeGrafter"/>
</dbReference>
<keyword evidence="2 4" id="KW-0067">ATP-binding</keyword>
<organism evidence="4 5">
    <name type="scientific">Candidatus Faecalibacterium intestinavium</name>
    <dbReference type="NCBI Taxonomy" id="2838580"/>
    <lineage>
        <taxon>Bacteria</taxon>
        <taxon>Bacillati</taxon>
        <taxon>Bacillota</taxon>
        <taxon>Clostridia</taxon>
        <taxon>Eubacteriales</taxon>
        <taxon>Oscillospiraceae</taxon>
        <taxon>Faecalibacterium</taxon>
    </lineage>
</organism>
<name>A0A9E2KLV2_9FIRM</name>
<dbReference type="InterPro" id="IPR003593">
    <property type="entry name" value="AAA+_ATPase"/>
</dbReference>
<gene>
    <name evidence="4" type="ORF">H9864_07085</name>
</gene>
<dbReference type="EMBL" id="JAHLFH010000146">
    <property type="protein sequence ID" value="MBU3820113.1"/>
    <property type="molecule type" value="Genomic_DNA"/>
</dbReference>
<dbReference type="PANTHER" id="PTHR24220:SF470">
    <property type="entry name" value="CELL DIVISION ATP-BINDING PROTEIN FTSE"/>
    <property type="match status" value="1"/>
</dbReference>
<dbReference type="SMART" id="SM00382">
    <property type="entry name" value="AAA"/>
    <property type="match status" value="1"/>
</dbReference>
<dbReference type="Proteomes" id="UP000824178">
    <property type="component" value="Unassembled WGS sequence"/>
</dbReference>
<dbReference type="GO" id="GO:0005524">
    <property type="term" value="F:ATP binding"/>
    <property type="evidence" value="ECO:0007669"/>
    <property type="project" value="UniProtKB-KW"/>
</dbReference>
<evidence type="ECO:0000256" key="1">
    <source>
        <dbReference type="ARBA" id="ARBA00022741"/>
    </source>
</evidence>
<keyword evidence="1" id="KW-0547">Nucleotide-binding</keyword>
<reference evidence="4" key="1">
    <citation type="journal article" date="2021" name="PeerJ">
        <title>Extensive microbial diversity within the chicken gut microbiome revealed by metagenomics and culture.</title>
        <authorList>
            <person name="Gilroy R."/>
            <person name="Ravi A."/>
            <person name="Getino M."/>
            <person name="Pursley I."/>
            <person name="Horton D.L."/>
            <person name="Alikhan N.F."/>
            <person name="Baker D."/>
            <person name="Gharbi K."/>
            <person name="Hall N."/>
            <person name="Watson M."/>
            <person name="Adriaenssens E.M."/>
            <person name="Foster-Nyarko E."/>
            <person name="Jarju S."/>
            <person name="Secka A."/>
            <person name="Antonio M."/>
            <person name="Oren A."/>
            <person name="Chaudhuri R.R."/>
            <person name="La Ragione R."/>
            <person name="Hildebrand F."/>
            <person name="Pallen M.J."/>
        </authorList>
    </citation>
    <scope>NUCLEOTIDE SEQUENCE</scope>
    <source>
        <strain evidence="4">742</strain>
    </source>
</reference>